<organism evidence="8 9">
    <name type="scientific">Sphaerosporella brunnea</name>
    <dbReference type="NCBI Taxonomy" id="1250544"/>
    <lineage>
        <taxon>Eukaryota</taxon>
        <taxon>Fungi</taxon>
        <taxon>Dikarya</taxon>
        <taxon>Ascomycota</taxon>
        <taxon>Pezizomycotina</taxon>
        <taxon>Pezizomycetes</taxon>
        <taxon>Pezizales</taxon>
        <taxon>Pyronemataceae</taxon>
        <taxon>Sphaerosporella</taxon>
    </lineage>
</organism>
<reference evidence="8 9" key="1">
    <citation type="submission" date="2019-09" db="EMBL/GenBank/DDBJ databases">
        <title>Draft genome of the ectomycorrhizal ascomycete Sphaerosporella brunnea.</title>
        <authorList>
            <consortium name="DOE Joint Genome Institute"/>
            <person name="Benucci G.M."/>
            <person name="Marozzi G."/>
            <person name="Antonielli L."/>
            <person name="Sanchez S."/>
            <person name="Marco P."/>
            <person name="Wang X."/>
            <person name="Falini L.B."/>
            <person name="Barry K."/>
            <person name="Haridas S."/>
            <person name="Lipzen A."/>
            <person name="Labutti K."/>
            <person name="Grigoriev I.V."/>
            <person name="Murat C."/>
            <person name="Martin F."/>
            <person name="Albertini E."/>
            <person name="Donnini D."/>
            <person name="Bonito G."/>
        </authorList>
    </citation>
    <scope>NUCLEOTIDE SEQUENCE [LARGE SCALE GENOMIC DNA]</scope>
    <source>
        <strain evidence="8 9">Sb_GMNB300</strain>
    </source>
</reference>
<protein>
    <recommendedName>
        <fullName evidence="3">DNA-directed RNA polymerase III subunit RPC9</fullName>
    </recommendedName>
</protein>
<dbReference type="Gene3D" id="1.20.1250.40">
    <property type="match status" value="1"/>
</dbReference>
<evidence type="ECO:0000256" key="2">
    <source>
        <dbReference type="ARBA" id="ARBA00006898"/>
    </source>
</evidence>
<keyword evidence="9" id="KW-1185">Reference proteome</keyword>
<comment type="subcellular location">
    <subcellularLocation>
        <location evidence="1">Nucleus</location>
    </subcellularLocation>
</comment>
<dbReference type="GO" id="GO:0005666">
    <property type="term" value="C:RNA polymerase III complex"/>
    <property type="evidence" value="ECO:0007669"/>
    <property type="project" value="InterPro"/>
</dbReference>
<dbReference type="InterPro" id="IPR006590">
    <property type="entry name" value="RNA_pol_Rpb4/RPC9_core"/>
</dbReference>
<dbReference type="InterPro" id="IPR010997">
    <property type="entry name" value="HRDC-like_sf"/>
</dbReference>
<evidence type="ECO:0000256" key="1">
    <source>
        <dbReference type="ARBA" id="ARBA00004123"/>
    </source>
</evidence>
<evidence type="ECO:0000256" key="4">
    <source>
        <dbReference type="ARBA" id="ARBA00022478"/>
    </source>
</evidence>
<evidence type="ECO:0000256" key="3">
    <source>
        <dbReference type="ARBA" id="ARBA00016672"/>
    </source>
</evidence>
<dbReference type="SMART" id="SM00657">
    <property type="entry name" value="RPOL4c"/>
    <property type="match status" value="1"/>
</dbReference>
<keyword evidence="5" id="KW-0804">Transcription</keyword>
<sequence>MKILNPRVGMLSNHEVLTHITAMKARYLEVHQRVGGVNAMKAENLETVMKEVRDYLLASPCANQTDENIQAFMRAVSAYPLEKGELLQIINERPTTVAELDCIIEEMDARFSDDQGQDILAVVVQHLPPRPKEER</sequence>
<dbReference type="SUPFAM" id="SSF47819">
    <property type="entry name" value="HRDC-like"/>
    <property type="match status" value="1"/>
</dbReference>
<dbReference type="OrthoDB" id="1746530at2759"/>
<dbReference type="InterPro" id="IPR038324">
    <property type="entry name" value="Rpb4/RPC9_sf"/>
</dbReference>
<name>A0A5J5F1P2_9PEZI</name>
<dbReference type="PANTHER" id="PTHR15561:SF0">
    <property type="entry name" value="DNA-DIRECTED RNA POLYMERASE III SUBUNIT RPC9"/>
    <property type="match status" value="1"/>
</dbReference>
<keyword evidence="6" id="KW-0539">Nucleus</keyword>
<dbReference type="PANTHER" id="PTHR15561">
    <property type="entry name" value="CALCITONIN GENE-RELATED PEPTIDE-RECEPTOR COMPONENT PROTEIN"/>
    <property type="match status" value="1"/>
</dbReference>
<dbReference type="Pfam" id="PF03874">
    <property type="entry name" value="RNA_pol_Rpb4"/>
    <property type="match status" value="1"/>
</dbReference>
<evidence type="ECO:0000259" key="7">
    <source>
        <dbReference type="SMART" id="SM00657"/>
    </source>
</evidence>
<evidence type="ECO:0000313" key="8">
    <source>
        <dbReference type="EMBL" id="KAA8910035.1"/>
    </source>
</evidence>
<dbReference type="Proteomes" id="UP000326924">
    <property type="component" value="Unassembled WGS sequence"/>
</dbReference>
<evidence type="ECO:0000313" key="9">
    <source>
        <dbReference type="Proteomes" id="UP000326924"/>
    </source>
</evidence>
<evidence type="ECO:0000256" key="5">
    <source>
        <dbReference type="ARBA" id="ARBA00023163"/>
    </source>
</evidence>
<dbReference type="GO" id="GO:0006384">
    <property type="term" value="P:transcription initiation at RNA polymerase III promoter"/>
    <property type="evidence" value="ECO:0007669"/>
    <property type="project" value="InterPro"/>
</dbReference>
<accession>A0A5J5F1P2</accession>
<proteinExistence type="inferred from homology"/>
<feature type="domain" description="RNA polymerase Rpb4/RPC9 core" evidence="7">
    <location>
        <begin position="1"/>
        <end position="130"/>
    </location>
</feature>
<dbReference type="GO" id="GO:0000166">
    <property type="term" value="F:nucleotide binding"/>
    <property type="evidence" value="ECO:0007669"/>
    <property type="project" value="InterPro"/>
</dbReference>
<dbReference type="InterPro" id="IPR038846">
    <property type="entry name" value="RPC9"/>
</dbReference>
<dbReference type="FunCoup" id="A0A5J5F1P2">
    <property type="interactions" value="193"/>
</dbReference>
<comment type="caution">
    <text evidence="8">The sequence shown here is derived from an EMBL/GenBank/DDBJ whole genome shotgun (WGS) entry which is preliminary data.</text>
</comment>
<dbReference type="AlphaFoldDB" id="A0A5J5F1P2"/>
<keyword evidence="4" id="KW-0240">DNA-directed RNA polymerase</keyword>
<dbReference type="InterPro" id="IPR005574">
    <property type="entry name" value="Rpb4/RPC9"/>
</dbReference>
<dbReference type="EMBL" id="VXIS01000051">
    <property type="protein sequence ID" value="KAA8910035.1"/>
    <property type="molecule type" value="Genomic_DNA"/>
</dbReference>
<comment type="similarity">
    <text evidence="2">Belongs to the eukaryotic RPC9 RNA polymerase subunit family.</text>
</comment>
<dbReference type="InParanoid" id="A0A5J5F1P2"/>
<gene>
    <name evidence="8" type="ORF">FN846DRAFT_940359</name>
</gene>
<evidence type="ECO:0000256" key="6">
    <source>
        <dbReference type="ARBA" id="ARBA00023242"/>
    </source>
</evidence>